<name>A0ABQ9EAW5_TEGGR</name>
<comment type="caution">
    <text evidence="1">The sequence shown here is derived from an EMBL/GenBank/DDBJ whole genome shotgun (WGS) entry which is preliminary data.</text>
</comment>
<proteinExistence type="predicted"/>
<keyword evidence="2" id="KW-1185">Reference proteome</keyword>
<accession>A0ABQ9EAW5</accession>
<evidence type="ECO:0000313" key="1">
    <source>
        <dbReference type="EMBL" id="KAJ8302484.1"/>
    </source>
</evidence>
<dbReference type="Proteomes" id="UP001217089">
    <property type="component" value="Unassembled WGS sequence"/>
</dbReference>
<evidence type="ECO:0000313" key="2">
    <source>
        <dbReference type="Proteomes" id="UP001217089"/>
    </source>
</evidence>
<sequence length="249" mass="29302">MQRELSYESFKNFEKRQSQKVQHGSGVYMFMRTQMGEALNDCKMAIVKREHILKQAPGHLKGIAKKEKIFLLESDDEGDWRLESHSTNKTDNCVFVLWFPTYEVAKNWILYDKDFSKSNFPQQYGSEVFIVPVMKNPLDDRACPTFLMTEFPGVRDFKAFAERVEERFERAASRYDGHANVVFSDRNFHVRGKWVSPNNPIVIHRFKKPIDAFDFYKDNEVRLLRDSLMQSGICRGRPRSVIFSLDEFM</sequence>
<reference evidence="1 2" key="1">
    <citation type="submission" date="2022-12" db="EMBL/GenBank/DDBJ databases">
        <title>Chromosome-level genome of Tegillarca granosa.</title>
        <authorList>
            <person name="Kim J."/>
        </authorList>
    </citation>
    <scope>NUCLEOTIDE SEQUENCE [LARGE SCALE GENOMIC DNA]</scope>
    <source>
        <strain evidence="1">Teg-2019</strain>
        <tissue evidence="1">Adductor muscle</tissue>
    </source>
</reference>
<gene>
    <name evidence="1" type="ORF">KUTeg_018880</name>
</gene>
<organism evidence="1 2">
    <name type="scientific">Tegillarca granosa</name>
    <name type="common">Malaysian cockle</name>
    <name type="synonym">Anadara granosa</name>
    <dbReference type="NCBI Taxonomy" id="220873"/>
    <lineage>
        <taxon>Eukaryota</taxon>
        <taxon>Metazoa</taxon>
        <taxon>Spiralia</taxon>
        <taxon>Lophotrochozoa</taxon>
        <taxon>Mollusca</taxon>
        <taxon>Bivalvia</taxon>
        <taxon>Autobranchia</taxon>
        <taxon>Pteriomorphia</taxon>
        <taxon>Arcoida</taxon>
        <taxon>Arcoidea</taxon>
        <taxon>Arcidae</taxon>
        <taxon>Tegillarca</taxon>
    </lineage>
</organism>
<dbReference type="EMBL" id="JARBDR010000917">
    <property type="protein sequence ID" value="KAJ8302484.1"/>
    <property type="molecule type" value="Genomic_DNA"/>
</dbReference>
<protein>
    <submittedName>
        <fullName evidence="1">Uncharacterized protein</fullName>
    </submittedName>
</protein>